<name>A0ABW2Q6F1_9MICO</name>
<dbReference type="PROSITE" id="PS50949">
    <property type="entry name" value="HTH_GNTR"/>
    <property type="match status" value="1"/>
</dbReference>
<dbReference type="InterPro" id="IPR036388">
    <property type="entry name" value="WH-like_DNA-bd_sf"/>
</dbReference>
<dbReference type="InterPro" id="IPR036390">
    <property type="entry name" value="WH_DNA-bd_sf"/>
</dbReference>
<dbReference type="Proteomes" id="UP001596455">
    <property type="component" value="Unassembled WGS sequence"/>
</dbReference>
<evidence type="ECO:0000259" key="4">
    <source>
        <dbReference type="PROSITE" id="PS50949"/>
    </source>
</evidence>
<dbReference type="SUPFAM" id="SSF46785">
    <property type="entry name" value="Winged helix' DNA-binding domain"/>
    <property type="match status" value="1"/>
</dbReference>
<keyword evidence="3" id="KW-0804">Transcription</keyword>
<evidence type="ECO:0000256" key="3">
    <source>
        <dbReference type="ARBA" id="ARBA00023163"/>
    </source>
</evidence>
<feature type="domain" description="HTH gntR-type" evidence="4">
    <location>
        <begin position="32"/>
        <end position="99"/>
    </location>
</feature>
<evidence type="ECO:0000313" key="5">
    <source>
        <dbReference type="EMBL" id="MFC7405084.1"/>
    </source>
</evidence>
<dbReference type="RefSeq" id="WP_382393810.1">
    <property type="nucleotide sequence ID" value="NZ_JBHTCQ010000001.1"/>
</dbReference>
<keyword evidence="1" id="KW-0805">Transcription regulation</keyword>
<dbReference type="Gene3D" id="1.10.10.10">
    <property type="entry name" value="Winged helix-like DNA-binding domain superfamily/Winged helix DNA-binding domain"/>
    <property type="match status" value="1"/>
</dbReference>
<dbReference type="SUPFAM" id="SSF48008">
    <property type="entry name" value="GntR ligand-binding domain-like"/>
    <property type="match status" value="1"/>
</dbReference>
<comment type="caution">
    <text evidence="5">The sequence shown here is derived from an EMBL/GenBank/DDBJ whole genome shotgun (WGS) entry which is preliminary data.</text>
</comment>
<evidence type="ECO:0000256" key="2">
    <source>
        <dbReference type="ARBA" id="ARBA00023125"/>
    </source>
</evidence>
<keyword evidence="2" id="KW-0238">DNA-binding</keyword>
<dbReference type="PANTHER" id="PTHR43537:SF5">
    <property type="entry name" value="UXU OPERON TRANSCRIPTIONAL REGULATOR"/>
    <property type="match status" value="1"/>
</dbReference>
<dbReference type="InterPro" id="IPR008920">
    <property type="entry name" value="TF_FadR/GntR_C"/>
</dbReference>
<keyword evidence="6" id="KW-1185">Reference proteome</keyword>
<dbReference type="Pfam" id="PF00392">
    <property type="entry name" value="GntR"/>
    <property type="match status" value="1"/>
</dbReference>
<evidence type="ECO:0000256" key="1">
    <source>
        <dbReference type="ARBA" id="ARBA00023015"/>
    </source>
</evidence>
<proteinExistence type="predicted"/>
<evidence type="ECO:0000313" key="6">
    <source>
        <dbReference type="Proteomes" id="UP001596455"/>
    </source>
</evidence>
<protein>
    <submittedName>
        <fullName evidence="5">GntR family transcriptional regulator</fullName>
    </submittedName>
</protein>
<dbReference type="Pfam" id="PF07729">
    <property type="entry name" value="FCD"/>
    <property type="match status" value="1"/>
</dbReference>
<dbReference type="CDD" id="cd07377">
    <property type="entry name" value="WHTH_GntR"/>
    <property type="match status" value="1"/>
</dbReference>
<gene>
    <name evidence="5" type="ORF">ACFQQL_08170</name>
</gene>
<reference evidence="6" key="1">
    <citation type="journal article" date="2019" name="Int. J. Syst. Evol. Microbiol.">
        <title>The Global Catalogue of Microorganisms (GCM) 10K type strain sequencing project: providing services to taxonomists for standard genome sequencing and annotation.</title>
        <authorList>
            <consortium name="The Broad Institute Genomics Platform"/>
            <consortium name="The Broad Institute Genome Sequencing Center for Infectious Disease"/>
            <person name="Wu L."/>
            <person name="Ma J."/>
        </authorList>
    </citation>
    <scope>NUCLEOTIDE SEQUENCE [LARGE SCALE GENOMIC DNA]</scope>
    <source>
        <strain evidence="6">JCM 1490</strain>
    </source>
</reference>
<sequence length="240" mass="26163">MPRSEPSGRPDAADAADLADLTVLGPTRGGTVSRAEAAYYRIRDLVVTLELPPGAPLHEPELMARLDLGRTPVREALRRLADDGLVTIWPRRGMAVATVDARDLAGIAEVRVELEPLAARLAAGRAGEPQRRQAEELAGEVAQVGEDPLPLIRLDQRVHRFLYDTAANRFLAATLEEYLVLSVRLWFLGLDRVGRLEEAVGEHREVLTAVAAGDAERAADAVREHVRAFHAAIARVLSGW</sequence>
<dbReference type="InterPro" id="IPR000524">
    <property type="entry name" value="Tscrpt_reg_HTH_GntR"/>
</dbReference>
<organism evidence="5 6">
    <name type="scientific">Georgenia alba</name>
    <dbReference type="NCBI Taxonomy" id="2233858"/>
    <lineage>
        <taxon>Bacteria</taxon>
        <taxon>Bacillati</taxon>
        <taxon>Actinomycetota</taxon>
        <taxon>Actinomycetes</taxon>
        <taxon>Micrococcales</taxon>
        <taxon>Bogoriellaceae</taxon>
        <taxon>Georgenia</taxon>
    </lineage>
</organism>
<accession>A0ABW2Q6F1</accession>
<dbReference type="EMBL" id="JBHTCQ010000001">
    <property type="protein sequence ID" value="MFC7405084.1"/>
    <property type="molecule type" value="Genomic_DNA"/>
</dbReference>
<dbReference type="PANTHER" id="PTHR43537">
    <property type="entry name" value="TRANSCRIPTIONAL REGULATOR, GNTR FAMILY"/>
    <property type="match status" value="1"/>
</dbReference>
<dbReference type="Gene3D" id="1.20.120.530">
    <property type="entry name" value="GntR ligand-binding domain-like"/>
    <property type="match status" value="1"/>
</dbReference>
<dbReference type="InterPro" id="IPR011711">
    <property type="entry name" value="GntR_C"/>
</dbReference>
<dbReference type="SMART" id="SM00895">
    <property type="entry name" value="FCD"/>
    <property type="match status" value="1"/>
</dbReference>
<dbReference type="SMART" id="SM00345">
    <property type="entry name" value="HTH_GNTR"/>
    <property type="match status" value="1"/>
</dbReference>